<dbReference type="GO" id="GO:0005524">
    <property type="term" value="F:ATP binding"/>
    <property type="evidence" value="ECO:0007669"/>
    <property type="project" value="UniProtKB-KW"/>
</dbReference>
<reference evidence="13 14" key="1">
    <citation type="submission" date="2016-10" db="EMBL/GenBank/DDBJ databases">
        <authorList>
            <person name="de Groot N.N."/>
        </authorList>
    </citation>
    <scope>NUCLEOTIDE SEQUENCE [LARGE SCALE GENOMIC DNA]</scope>
    <source>
        <strain evidence="13 14">B25</strain>
    </source>
</reference>
<dbReference type="PROSITE" id="PS50885">
    <property type="entry name" value="HAMP"/>
    <property type="match status" value="1"/>
</dbReference>
<keyword evidence="7" id="KW-0547">Nucleotide-binding</keyword>
<dbReference type="InterPro" id="IPR036890">
    <property type="entry name" value="HATPase_C_sf"/>
</dbReference>
<evidence type="ECO:0000256" key="1">
    <source>
        <dbReference type="ARBA" id="ARBA00000085"/>
    </source>
</evidence>
<dbReference type="SUPFAM" id="SSF55874">
    <property type="entry name" value="ATPase domain of HSP90 chaperone/DNA topoisomerase II/histidine kinase"/>
    <property type="match status" value="1"/>
</dbReference>
<evidence type="ECO:0000256" key="6">
    <source>
        <dbReference type="ARBA" id="ARBA00022679"/>
    </source>
</evidence>
<dbReference type="InterPro" id="IPR003660">
    <property type="entry name" value="HAMP_dom"/>
</dbReference>
<feature type="transmembrane region" description="Helical" evidence="10">
    <location>
        <begin position="242"/>
        <end position="263"/>
    </location>
</feature>
<dbReference type="CDD" id="cd06225">
    <property type="entry name" value="HAMP"/>
    <property type="match status" value="1"/>
</dbReference>
<dbReference type="GO" id="GO:0005886">
    <property type="term" value="C:plasma membrane"/>
    <property type="evidence" value="ECO:0007669"/>
    <property type="project" value="UniProtKB-SubCell"/>
</dbReference>
<evidence type="ECO:0000256" key="9">
    <source>
        <dbReference type="ARBA" id="ARBA00022840"/>
    </source>
</evidence>
<dbReference type="InterPro" id="IPR050980">
    <property type="entry name" value="2C_sensor_his_kinase"/>
</dbReference>
<evidence type="ECO:0000256" key="2">
    <source>
        <dbReference type="ARBA" id="ARBA00004651"/>
    </source>
</evidence>
<dbReference type="InterPro" id="IPR003661">
    <property type="entry name" value="HisK_dim/P_dom"/>
</dbReference>
<evidence type="ECO:0000313" key="13">
    <source>
        <dbReference type="EMBL" id="SEQ88601.1"/>
    </source>
</evidence>
<dbReference type="GO" id="GO:0000155">
    <property type="term" value="F:phosphorelay sensor kinase activity"/>
    <property type="evidence" value="ECO:0007669"/>
    <property type="project" value="InterPro"/>
</dbReference>
<comment type="subcellular location">
    <subcellularLocation>
        <location evidence="2">Cell membrane</location>
        <topology evidence="2">Multi-pass membrane protein</topology>
    </subcellularLocation>
</comment>
<dbReference type="CDD" id="cd00082">
    <property type="entry name" value="HisKA"/>
    <property type="match status" value="1"/>
</dbReference>
<dbReference type="PRINTS" id="PR00344">
    <property type="entry name" value="BCTRLSENSOR"/>
</dbReference>
<dbReference type="AlphaFoldDB" id="A0A1H9JNU5"/>
<dbReference type="Proteomes" id="UP000182360">
    <property type="component" value="Unassembled WGS sequence"/>
</dbReference>
<dbReference type="RefSeq" id="WP_074645602.1">
    <property type="nucleotide sequence ID" value="NZ_FOFU01000014.1"/>
</dbReference>
<dbReference type="InterPro" id="IPR003594">
    <property type="entry name" value="HATPase_dom"/>
</dbReference>
<keyword evidence="14" id="KW-1185">Reference proteome</keyword>
<evidence type="ECO:0000256" key="8">
    <source>
        <dbReference type="ARBA" id="ARBA00022777"/>
    </source>
</evidence>
<name>A0A1H9JNU5_9SPIR</name>
<keyword evidence="8 13" id="KW-0418">Kinase</keyword>
<keyword evidence="10" id="KW-0812">Transmembrane</keyword>
<organism evidence="13 14">
    <name type="scientific">Treponema bryantii</name>
    <dbReference type="NCBI Taxonomy" id="163"/>
    <lineage>
        <taxon>Bacteria</taxon>
        <taxon>Pseudomonadati</taxon>
        <taxon>Spirochaetota</taxon>
        <taxon>Spirochaetia</taxon>
        <taxon>Spirochaetales</taxon>
        <taxon>Treponemataceae</taxon>
        <taxon>Treponema</taxon>
    </lineage>
</organism>
<dbReference type="Gene3D" id="3.30.565.10">
    <property type="entry name" value="Histidine kinase-like ATPase, C-terminal domain"/>
    <property type="match status" value="1"/>
</dbReference>
<dbReference type="PROSITE" id="PS50109">
    <property type="entry name" value="HIS_KIN"/>
    <property type="match status" value="1"/>
</dbReference>
<dbReference type="Pfam" id="PF02518">
    <property type="entry name" value="HATPase_c"/>
    <property type="match status" value="1"/>
</dbReference>
<dbReference type="SMART" id="SM00388">
    <property type="entry name" value="HisKA"/>
    <property type="match status" value="1"/>
</dbReference>
<dbReference type="PANTHER" id="PTHR44936:SF10">
    <property type="entry name" value="SENSOR PROTEIN RSTB"/>
    <property type="match status" value="1"/>
</dbReference>
<evidence type="ECO:0000256" key="7">
    <source>
        <dbReference type="ARBA" id="ARBA00022741"/>
    </source>
</evidence>
<dbReference type="Gene3D" id="1.10.287.130">
    <property type="match status" value="1"/>
</dbReference>
<proteinExistence type="predicted"/>
<keyword evidence="4" id="KW-1003">Cell membrane</keyword>
<dbReference type="EMBL" id="FOFU01000014">
    <property type="protein sequence ID" value="SEQ88601.1"/>
    <property type="molecule type" value="Genomic_DNA"/>
</dbReference>
<keyword evidence="9" id="KW-0067">ATP-binding</keyword>
<dbReference type="InterPro" id="IPR005467">
    <property type="entry name" value="His_kinase_dom"/>
</dbReference>
<dbReference type="CDD" id="cd00075">
    <property type="entry name" value="HATPase"/>
    <property type="match status" value="1"/>
</dbReference>
<gene>
    <name evidence="13" type="ORF">SAMN04487977_11424</name>
</gene>
<feature type="domain" description="Histidine kinase" evidence="11">
    <location>
        <begin position="326"/>
        <end position="545"/>
    </location>
</feature>
<dbReference type="Gene3D" id="6.10.340.10">
    <property type="match status" value="1"/>
</dbReference>
<feature type="domain" description="HAMP" evidence="12">
    <location>
        <begin position="259"/>
        <end position="318"/>
    </location>
</feature>
<keyword evidence="6" id="KW-0808">Transferase</keyword>
<keyword evidence="10" id="KW-1133">Transmembrane helix</keyword>
<dbReference type="Pfam" id="PF00512">
    <property type="entry name" value="HisKA"/>
    <property type="match status" value="1"/>
</dbReference>
<sequence>MKKLRLRFPINIQISIFLILVAFIPVAAMMMLKTYESQMLTMMENSNVQQARIISASLELTISDSEETQINRTTSKQLLQNMNGKFDARIRILSKAGELLADSSTLELENTENSQSEQAYSSRLNSLSINNEKTAANDTFIYKLFSIPIRIYRKLKPPAANFTSADFYSGKIIYDGEEVKAAQQGRYGAKTRISGGGQVSVTLYSAMPVFKDNEVIGIVLVSRSTWRILQNLYELRIDLAKVFLWSLVFILIIAVFLTFRISVPLKKLARQTSECADKKGRIDAAVVEKFTGLKRKDEIGDLSRSFKTLIKKLDSKIHYTQAFASDVNHEFKNPLAAIRSSIDILKDSSDEKEKEEFTQAIVDEVNHLEHLLNGVRGISKIEGAELPKENLPIKTFTQNIADSILKNNPDVRFELQINTKTDTILLEPDYYERILSNLIENAAGFAKHIRVIIETSSSTKTNQTLVIKVADNGPGISEENISKIFDRFYSNRSQPLTDSKNKIAHTGLGLSIVKAICDEMEGEISVSRDSELGGALFEIKLPFTVSKKSEK</sequence>
<evidence type="ECO:0000256" key="10">
    <source>
        <dbReference type="SAM" id="Phobius"/>
    </source>
</evidence>
<dbReference type="SMART" id="SM00387">
    <property type="entry name" value="HATPase_c"/>
    <property type="match status" value="1"/>
</dbReference>
<dbReference type="PANTHER" id="PTHR44936">
    <property type="entry name" value="SENSOR PROTEIN CREC"/>
    <property type="match status" value="1"/>
</dbReference>
<evidence type="ECO:0000256" key="5">
    <source>
        <dbReference type="ARBA" id="ARBA00022553"/>
    </source>
</evidence>
<evidence type="ECO:0000259" key="11">
    <source>
        <dbReference type="PROSITE" id="PS50109"/>
    </source>
</evidence>
<keyword evidence="5" id="KW-0597">Phosphoprotein</keyword>
<protein>
    <recommendedName>
        <fullName evidence="3">histidine kinase</fullName>
        <ecNumber evidence="3">2.7.13.3</ecNumber>
    </recommendedName>
</protein>
<evidence type="ECO:0000256" key="4">
    <source>
        <dbReference type="ARBA" id="ARBA00022475"/>
    </source>
</evidence>
<dbReference type="InterPro" id="IPR004358">
    <property type="entry name" value="Sig_transdc_His_kin-like_C"/>
</dbReference>
<feature type="transmembrane region" description="Helical" evidence="10">
    <location>
        <begin position="12"/>
        <end position="32"/>
    </location>
</feature>
<keyword evidence="10" id="KW-0472">Membrane</keyword>
<dbReference type="EC" id="2.7.13.3" evidence="3"/>
<dbReference type="SUPFAM" id="SSF47384">
    <property type="entry name" value="Homodimeric domain of signal transducing histidine kinase"/>
    <property type="match status" value="1"/>
</dbReference>
<dbReference type="OrthoDB" id="9805942at2"/>
<dbReference type="InterPro" id="IPR036097">
    <property type="entry name" value="HisK_dim/P_sf"/>
</dbReference>
<accession>A0A1H9JNU5</accession>
<evidence type="ECO:0000256" key="3">
    <source>
        <dbReference type="ARBA" id="ARBA00012438"/>
    </source>
</evidence>
<evidence type="ECO:0000259" key="12">
    <source>
        <dbReference type="PROSITE" id="PS50885"/>
    </source>
</evidence>
<comment type="catalytic activity">
    <reaction evidence="1">
        <text>ATP + protein L-histidine = ADP + protein N-phospho-L-histidine.</text>
        <dbReference type="EC" id="2.7.13.3"/>
    </reaction>
</comment>
<evidence type="ECO:0000313" key="14">
    <source>
        <dbReference type="Proteomes" id="UP000182360"/>
    </source>
</evidence>